<keyword evidence="1" id="KW-0472">Membrane</keyword>
<keyword evidence="1" id="KW-1133">Transmembrane helix</keyword>
<reference evidence="2 3" key="1">
    <citation type="submission" date="2017-02" db="EMBL/GenBank/DDBJ databases">
        <title>Chromobacterium haemolyticum H5244.</title>
        <authorList>
            <person name="Gulvik C.A."/>
        </authorList>
    </citation>
    <scope>NUCLEOTIDE SEQUENCE [LARGE SCALE GENOMIC DNA]</scope>
    <source>
        <strain evidence="2 3">H5244</strain>
    </source>
</reference>
<accession>A0A1W0DAJ4</accession>
<dbReference type="PROSITE" id="PS51257">
    <property type="entry name" value="PROKAR_LIPOPROTEIN"/>
    <property type="match status" value="1"/>
</dbReference>
<protein>
    <submittedName>
        <fullName evidence="2">Uncharacterized protein</fullName>
    </submittedName>
</protein>
<name>A0A1W0DAJ4_9NEIS</name>
<feature type="transmembrane region" description="Helical" evidence="1">
    <location>
        <begin position="15"/>
        <end position="36"/>
    </location>
</feature>
<comment type="caution">
    <text evidence="2">The sequence shown here is derived from an EMBL/GenBank/DDBJ whole genome shotgun (WGS) entry which is preliminary data.</text>
</comment>
<evidence type="ECO:0000313" key="3">
    <source>
        <dbReference type="Proteomes" id="UP000192721"/>
    </source>
</evidence>
<dbReference type="RefSeq" id="WP_081554209.1">
    <property type="nucleotide sequence ID" value="NZ_MUKV01000001.1"/>
</dbReference>
<evidence type="ECO:0000313" key="2">
    <source>
        <dbReference type="EMBL" id="OQS44031.1"/>
    </source>
</evidence>
<proteinExistence type="predicted"/>
<evidence type="ECO:0000256" key="1">
    <source>
        <dbReference type="SAM" id="Phobius"/>
    </source>
</evidence>
<dbReference type="Proteomes" id="UP000192721">
    <property type="component" value="Unassembled WGS sequence"/>
</dbReference>
<organism evidence="2 3">
    <name type="scientific">Chromobacterium haemolyticum</name>
    <dbReference type="NCBI Taxonomy" id="394935"/>
    <lineage>
        <taxon>Bacteria</taxon>
        <taxon>Pseudomonadati</taxon>
        <taxon>Pseudomonadota</taxon>
        <taxon>Betaproteobacteria</taxon>
        <taxon>Neisseriales</taxon>
        <taxon>Chromobacteriaceae</taxon>
        <taxon>Chromobacterium</taxon>
    </lineage>
</organism>
<gene>
    <name evidence="2" type="ORF">B0T45_00025</name>
</gene>
<dbReference type="AlphaFoldDB" id="A0A1W0DAJ4"/>
<keyword evidence="1" id="KW-0812">Transmembrane</keyword>
<sequence>MDNPKPGWQFDRSISLGHVLSMVMMACTAAGVFMSLNIRVTVLEERQAAQSQVDRAQEDRIREMGNEVKGSLKDIALKLDKLVERELNRGRG</sequence>
<dbReference type="EMBL" id="MUKV01000001">
    <property type="protein sequence ID" value="OQS44031.1"/>
    <property type="molecule type" value="Genomic_DNA"/>
</dbReference>